<dbReference type="PANTHER" id="PTHR14950:SF37">
    <property type="entry name" value="ENDORIBONUCLEASE DICER"/>
    <property type="match status" value="1"/>
</dbReference>
<dbReference type="Gene3D" id="1.10.1520.10">
    <property type="entry name" value="Ribonuclease III domain"/>
    <property type="match status" value="2"/>
</dbReference>
<evidence type="ECO:0000313" key="4">
    <source>
        <dbReference type="Proteomes" id="UP000054563"/>
    </source>
</evidence>
<proteinExistence type="predicted"/>
<sequence length="247" mass="27398">MVPVSASRLHTTARFLILKAECGLSEPTFCIDSNHLIHPKRITLQSVSIQQTIALLTGYQLNIPRDSLLKLHTSIQLAADHPLWPEGRLTMRKGNIVSNGYLANAALQTGLDKFILTKPFTGAKWRPSYNTDHINTGDMTEPTREMSTKVLADVVEALIGAANIDGGENKILNCLKIFIPDIKWSPLNECVNILHHQEDSFSDENNNMLSEIEGLVGYTFKKKPLLLAAVTHPSSKGSGHSYQRLEF</sequence>
<protein>
    <submittedName>
        <fullName evidence="3">Ribonuclease III</fullName>
    </submittedName>
</protein>
<evidence type="ECO:0000256" key="1">
    <source>
        <dbReference type="ARBA" id="ARBA00022801"/>
    </source>
</evidence>
<dbReference type="SUPFAM" id="SSF69065">
    <property type="entry name" value="RNase III domain-like"/>
    <property type="match status" value="2"/>
</dbReference>
<dbReference type="GO" id="GO:0004525">
    <property type="term" value="F:ribonuclease III activity"/>
    <property type="evidence" value="ECO:0007669"/>
    <property type="project" value="InterPro"/>
</dbReference>
<dbReference type="Proteomes" id="UP000054563">
    <property type="component" value="Unassembled WGS sequence"/>
</dbReference>
<accession>A0A0P6QDL2</accession>
<dbReference type="GO" id="GO:0030422">
    <property type="term" value="P:siRNA processing"/>
    <property type="evidence" value="ECO:0007669"/>
    <property type="project" value="TreeGrafter"/>
</dbReference>
<reference evidence="3 4" key="1">
    <citation type="journal article" date="2010" name="Genome Res.">
        <title>Population genomic sequencing of Coccidioides fungi reveals recent hybridization and transposon control.</title>
        <authorList>
            <person name="Neafsey D.E."/>
            <person name="Barker B.M."/>
            <person name="Sharpton T.J."/>
            <person name="Stajich J.E."/>
            <person name="Park D.J."/>
            <person name="Whiston E."/>
            <person name="Hung C.-Y."/>
            <person name="McMahan C."/>
            <person name="White J."/>
            <person name="Sykes S."/>
            <person name="Heiman D."/>
            <person name="Young S."/>
            <person name="Zeng Q."/>
            <person name="Abouelleil A."/>
            <person name="Aftuck L."/>
            <person name="Bessette D."/>
            <person name="Brown A."/>
            <person name="FitzGerald M."/>
            <person name="Lui A."/>
            <person name="Macdonald J.P."/>
            <person name="Priest M."/>
            <person name="Orbach M.J."/>
            <person name="Galgiani J.N."/>
            <person name="Kirkland T.N."/>
            <person name="Cole G.T."/>
            <person name="Birren B.W."/>
            <person name="Henn M.R."/>
            <person name="Taylor J.W."/>
            <person name="Rounsley S.D."/>
        </authorList>
    </citation>
    <scope>NUCLEOTIDE SEQUENCE [LARGE SCALE GENOMIC DNA]</scope>
    <source>
        <strain evidence="3 4">H538.4</strain>
    </source>
</reference>
<dbReference type="PROSITE" id="PS50142">
    <property type="entry name" value="RNASE_3_2"/>
    <property type="match status" value="2"/>
</dbReference>
<evidence type="ECO:0000313" key="3">
    <source>
        <dbReference type="EMBL" id="KMU82182.1"/>
    </source>
</evidence>
<keyword evidence="1" id="KW-0378">Hydrolase</keyword>
<dbReference type="AlphaFoldDB" id="A0A0P6QDL2"/>
<dbReference type="CDD" id="cd00593">
    <property type="entry name" value="RIBOc"/>
    <property type="match status" value="1"/>
</dbReference>
<gene>
    <name evidence="3" type="ORF">CIHG_10576</name>
</gene>
<dbReference type="VEuPathDB" id="FungiDB:CIHG_10576"/>
<dbReference type="eggNOG" id="KOG0701">
    <property type="taxonomic scope" value="Eukaryota"/>
</dbReference>
<feature type="domain" description="RNase III" evidence="2">
    <location>
        <begin position="60"/>
        <end position="167"/>
    </location>
</feature>
<dbReference type="SMART" id="SM00535">
    <property type="entry name" value="RIBOc"/>
    <property type="match status" value="1"/>
</dbReference>
<dbReference type="GO" id="GO:0003723">
    <property type="term" value="F:RNA binding"/>
    <property type="evidence" value="ECO:0007669"/>
    <property type="project" value="TreeGrafter"/>
</dbReference>
<dbReference type="GO" id="GO:0005634">
    <property type="term" value="C:nucleus"/>
    <property type="evidence" value="ECO:0007669"/>
    <property type="project" value="TreeGrafter"/>
</dbReference>
<dbReference type="OrthoDB" id="416741at2759"/>
<evidence type="ECO:0000259" key="2">
    <source>
        <dbReference type="PROSITE" id="PS50142"/>
    </source>
</evidence>
<dbReference type="InterPro" id="IPR036389">
    <property type="entry name" value="RNase_III_sf"/>
</dbReference>
<feature type="non-terminal residue" evidence="3">
    <location>
        <position position="247"/>
    </location>
</feature>
<comment type="caution">
    <text evidence="3">The sequence shown here is derived from an EMBL/GenBank/DDBJ whole genome shotgun (WGS) entry which is preliminary data.</text>
</comment>
<dbReference type="PANTHER" id="PTHR14950">
    <property type="entry name" value="DICER-RELATED"/>
    <property type="match status" value="1"/>
</dbReference>
<dbReference type="InterPro" id="IPR000999">
    <property type="entry name" value="RNase_III_dom"/>
</dbReference>
<organism evidence="3 4">
    <name type="scientific">Coccidioides immitis H538.4</name>
    <dbReference type="NCBI Taxonomy" id="396776"/>
    <lineage>
        <taxon>Eukaryota</taxon>
        <taxon>Fungi</taxon>
        <taxon>Dikarya</taxon>
        <taxon>Ascomycota</taxon>
        <taxon>Pezizomycotina</taxon>
        <taxon>Eurotiomycetes</taxon>
        <taxon>Eurotiomycetidae</taxon>
        <taxon>Onygenales</taxon>
        <taxon>Onygenaceae</taxon>
        <taxon>Coccidioides</taxon>
    </lineage>
</organism>
<dbReference type="STRING" id="396776.A0A0P6QDL2"/>
<dbReference type="Pfam" id="PF00636">
    <property type="entry name" value="Ribonuclease_3"/>
    <property type="match status" value="1"/>
</dbReference>
<dbReference type="GO" id="GO:0005737">
    <property type="term" value="C:cytoplasm"/>
    <property type="evidence" value="ECO:0007669"/>
    <property type="project" value="TreeGrafter"/>
</dbReference>
<feature type="domain" description="RNase III" evidence="2">
    <location>
        <begin position="209"/>
        <end position="247"/>
    </location>
</feature>
<dbReference type="EMBL" id="AASO01004150">
    <property type="protein sequence ID" value="KMU82182.1"/>
    <property type="molecule type" value="Genomic_DNA"/>
</dbReference>
<name>A0A0P6QDL2_COCIT</name>